<name>A0A927AWD0_9BACT</name>
<reference evidence="3" key="1">
    <citation type="submission" date="2020-09" db="EMBL/GenBank/DDBJ databases">
        <authorList>
            <person name="Kim M.K."/>
        </authorList>
    </citation>
    <scope>NUCLEOTIDE SEQUENCE</scope>
    <source>
        <strain evidence="3">BT702</strain>
    </source>
</reference>
<keyword evidence="4" id="KW-1185">Reference proteome</keyword>
<organism evidence="3 4">
    <name type="scientific">Spirosoma profusum</name>
    <dbReference type="NCBI Taxonomy" id="2771354"/>
    <lineage>
        <taxon>Bacteria</taxon>
        <taxon>Pseudomonadati</taxon>
        <taxon>Bacteroidota</taxon>
        <taxon>Cytophagia</taxon>
        <taxon>Cytophagales</taxon>
        <taxon>Cytophagaceae</taxon>
        <taxon>Spirosoma</taxon>
    </lineage>
</organism>
<feature type="compositionally biased region" description="Basic and acidic residues" evidence="2">
    <location>
        <begin position="1"/>
        <end position="28"/>
    </location>
</feature>
<evidence type="ECO:0000256" key="1">
    <source>
        <dbReference type="SAM" id="Coils"/>
    </source>
</evidence>
<sequence>MTTRNVEEPERVPGGERENNTKKMKETTEEAAVTPQMARIWASEAQKENLKQALKRVEQEARRGFHEVILFDFGLDLEMCGALMGMGFSVSRIVEPALQRELIRISW</sequence>
<dbReference type="EMBL" id="JACWZY010000062">
    <property type="protein sequence ID" value="MBD2705581.1"/>
    <property type="molecule type" value="Genomic_DNA"/>
</dbReference>
<protein>
    <submittedName>
        <fullName evidence="3">Uncharacterized protein</fullName>
    </submittedName>
</protein>
<dbReference type="AlphaFoldDB" id="A0A927AWD0"/>
<keyword evidence="1" id="KW-0175">Coiled coil</keyword>
<accession>A0A927AWD0</accession>
<feature type="region of interest" description="Disordered" evidence="2">
    <location>
        <begin position="1"/>
        <end position="35"/>
    </location>
</feature>
<comment type="caution">
    <text evidence="3">The sequence shown here is derived from an EMBL/GenBank/DDBJ whole genome shotgun (WGS) entry which is preliminary data.</text>
</comment>
<evidence type="ECO:0000313" key="3">
    <source>
        <dbReference type="EMBL" id="MBD2705581.1"/>
    </source>
</evidence>
<evidence type="ECO:0000313" key="4">
    <source>
        <dbReference type="Proteomes" id="UP000598820"/>
    </source>
</evidence>
<feature type="coiled-coil region" evidence="1">
    <location>
        <begin position="40"/>
        <end position="67"/>
    </location>
</feature>
<proteinExistence type="predicted"/>
<evidence type="ECO:0000256" key="2">
    <source>
        <dbReference type="SAM" id="MobiDB-lite"/>
    </source>
</evidence>
<gene>
    <name evidence="3" type="ORF">IC229_33545</name>
</gene>
<dbReference type="RefSeq" id="WP_190893157.1">
    <property type="nucleotide sequence ID" value="NZ_JACWZY010000062.1"/>
</dbReference>
<dbReference type="Proteomes" id="UP000598820">
    <property type="component" value="Unassembled WGS sequence"/>
</dbReference>